<feature type="transmembrane region" description="Helical" evidence="5">
    <location>
        <begin position="661"/>
        <end position="681"/>
    </location>
</feature>
<dbReference type="AlphaFoldDB" id="A0A9D1ZQP9"/>
<dbReference type="InterPro" id="IPR011049">
    <property type="entry name" value="Serralysin-like_metalloprot_C"/>
</dbReference>
<evidence type="ECO:0000313" key="8">
    <source>
        <dbReference type="Proteomes" id="UP000824134"/>
    </source>
</evidence>
<dbReference type="SUPFAM" id="SSF101967">
    <property type="entry name" value="Adhesin YadA, collagen-binding domain"/>
    <property type="match status" value="2"/>
</dbReference>
<sequence length="862" mass="85473">MPSTRAKRPKLHPHRFSPMKYLVLLAVIIIPSIYSGILTWSNYDPTGTIDAVPAAIVNEDAPATTATGSTLNLGQDLTDELLSNDSKQNFDWSTMSADEAQTKLENGDIQAVLTIPSDFSANVASVSENDAAAAQTAKLTITTNDGSNIISGNIASSLGTAVTDTLASKVSTEYLNNIYAGFTDIHDSLGQAADGASQLADGSTSAKDGSDELVVGLTDLKSGTSELSSGASTLADGATQVNDGAGSLASGSASLADGATQVNDGASSLASGAAELNSGATSLATGADSAASGAASLSDGLNQINSAVSALPEQLPALTEGTGALASGASDLASGAQSLEDAAGQLASGATALSDGADAAVTGAQNLADGAEQLHTATGTLASGAQGLSISSQALIDNWGNLTDEQKLAALQQLNAGASTLASGAGAVDTAAGQLATGADTLVGTDSSGLTKLAAGASALDSGAGQLASGATSLSNGADTLSQGAATLNSKAGTLSTSLGSLVTAISQANDGAASLASGTSTLASGASTLADGTGTLSSGASTLAEGTSSLASGSATLNDGAQTLAEGTSRLSSGATSLASGAATLDEGAGSAVDGASSLASGLNELEDGNTQLATSLGDAVGQVPSYTTDQASELSAVTSDPVTIEKTRLNEVSTYGHGLAPYFMTLGLWVGAIAYFMMYPAISSKFARGGHSGLRTLRGALVPVLFMGIVQGTVMSTVIHYWVGIEEVNFWGLTGFAILTSITFLAINQALIALLDAPGRFIALILTVVQIGAAGGTYPIETAPAFLQAIHPWLPLTHALEAFRSLIAGGSIGLTSGIVWLLGWTTLAVAGTALSIWIRHRREDKAEAERQARRTALAGA</sequence>
<evidence type="ECO:0000313" key="7">
    <source>
        <dbReference type="EMBL" id="HIY94687.1"/>
    </source>
</evidence>
<dbReference type="InterPro" id="IPR013525">
    <property type="entry name" value="ABC2_TM"/>
</dbReference>
<evidence type="ECO:0000256" key="2">
    <source>
        <dbReference type="ARBA" id="ARBA00022692"/>
    </source>
</evidence>
<comment type="caution">
    <text evidence="7">The sequence shown here is derived from an EMBL/GenBank/DDBJ whole genome shotgun (WGS) entry which is preliminary data.</text>
</comment>
<accession>A0A9D1ZQP9</accession>
<name>A0A9D1ZQP9_9MICC</name>
<dbReference type="NCBIfam" id="TIGR03057">
    <property type="entry name" value="xxxLxxG_by_4"/>
    <property type="match status" value="8"/>
</dbReference>
<organism evidence="7 8">
    <name type="scientific">Candidatus Rothia avicola</name>
    <dbReference type="NCBI Taxonomy" id="2840478"/>
    <lineage>
        <taxon>Bacteria</taxon>
        <taxon>Bacillati</taxon>
        <taxon>Actinomycetota</taxon>
        <taxon>Actinomycetes</taxon>
        <taxon>Micrococcales</taxon>
        <taxon>Micrococcaceae</taxon>
        <taxon>Rothia</taxon>
    </lineage>
</organism>
<gene>
    <name evidence="7" type="ORF">H9821_03345</name>
</gene>
<feature type="transmembrane region" description="Helical" evidence="5">
    <location>
        <begin position="21"/>
        <end position="40"/>
    </location>
</feature>
<dbReference type="NCBIfam" id="TIGR03061">
    <property type="entry name" value="pip_yhgE_Nterm"/>
    <property type="match status" value="1"/>
</dbReference>
<dbReference type="Pfam" id="PF12698">
    <property type="entry name" value="ABC2_membrane_3"/>
    <property type="match status" value="2"/>
</dbReference>
<feature type="transmembrane region" description="Helical" evidence="5">
    <location>
        <begin position="702"/>
        <end position="725"/>
    </location>
</feature>
<feature type="transmembrane region" description="Helical" evidence="5">
    <location>
        <begin position="820"/>
        <end position="840"/>
    </location>
</feature>
<reference evidence="7" key="1">
    <citation type="journal article" date="2021" name="PeerJ">
        <title>Extensive microbial diversity within the chicken gut microbiome revealed by metagenomics and culture.</title>
        <authorList>
            <person name="Gilroy R."/>
            <person name="Ravi A."/>
            <person name="Getino M."/>
            <person name="Pursley I."/>
            <person name="Horton D.L."/>
            <person name="Alikhan N.F."/>
            <person name="Baker D."/>
            <person name="Gharbi K."/>
            <person name="Hall N."/>
            <person name="Watson M."/>
            <person name="Adriaenssens E.M."/>
            <person name="Foster-Nyarko E."/>
            <person name="Jarju S."/>
            <person name="Secka A."/>
            <person name="Antonio M."/>
            <person name="Oren A."/>
            <person name="Chaudhuri R.R."/>
            <person name="La Ragione R."/>
            <person name="Hildebrand F."/>
            <person name="Pallen M.J."/>
        </authorList>
    </citation>
    <scope>NUCLEOTIDE SEQUENCE</scope>
    <source>
        <strain evidence="7">ChiHjej12B11-9195</strain>
    </source>
</reference>
<evidence type="ECO:0000256" key="1">
    <source>
        <dbReference type="ARBA" id="ARBA00004141"/>
    </source>
</evidence>
<dbReference type="InterPro" id="IPR017501">
    <property type="entry name" value="Phage_infect_YhgE_C"/>
</dbReference>
<proteinExistence type="predicted"/>
<evidence type="ECO:0000256" key="3">
    <source>
        <dbReference type="ARBA" id="ARBA00022989"/>
    </source>
</evidence>
<feature type="transmembrane region" description="Helical" evidence="5">
    <location>
        <begin position="731"/>
        <end position="756"/>
    </location>
</feature>
<feature type="transmembrane region" description="Helical" evidence="5">
    <location>
        <begin position="763"/>
        <end position="782"/>
    </location>
</feature>
<dbReference type="InterPro" id="IPR023908">
    <property type="entry name" value="xxxLxxG_rpt"/>
</dbReference>
<dbReference type="InterPro" id="IPR017500">
    <property type="entry name" value="Phage_infect_YhgE_N"/>
</dbReference>
<keyword evidence="2 5" id="KW-0812">Transmembrane</keyword>
<dbReference type="EMBL" id="DXCN01000030">
    <property type="protein sequence ID" value="HIY94687.1"/>
    <property type="molecule type" value="Genomic_DNA"/>
</dbReference>
<dbReference type="InterPro" id="IPR051328">
    <property type="entry name" value="T7SS_ABC-Transporter"/>
</dbReference>
<keyword evidence="4 5" id="KW-0472">Membrane</keyword>
<dbReference type="PANTHER" id="PTHR43077">
    <property type="entry name" value="TRANSPORT PERMEASE YVFS-RELATED"/>
    <property type="match status" value="1"/>
</dbReference>
<dbReference type="GO" id="GO:0140359">
    <property type="term" value="F:ABC-type transporter activity"/>
    <property type="evidence" value="ECO:0007669"/>
    <property type="project" value="InterPro"/>
</dbReference>
<dbReference type="Gene3D" id="3.40.1710.10">
    <property type="entry name" value="abc type-2 transporter like domain"/>
    <property type="match status" value="1"/>
</dbReference>
<comment type="subcellular location">
    <subcellularLocation>
        <location evidence="1">Membrane</location>
        <topology evidence="1">Multi-pass membrane protein</topology>
    </subcellularLocation>
</comment>
<feature type="domain" description="ABC-2 type transporter transmembrane" evidence="6">
    <location>
        <begin position="598"/>
        <end position="832"/>
    </location>
</feature>
<keyword evidence="3 5" id="KW-1133">Transmembrane helix</keyword>
<dbReference type="GO" id="GO:0016020">
    <property type="term" value="C:membrane"/>
    <property type="evidence" value="ECO:0007669"/>
    <property type="project" value="UniProtKB-SubCell"/>
</dbReference>
<reference evidence="7" key="2">
    <citation type="submission" date="2021-04" db="EMBL/GenBank/DDBJ databases">
        <authorList>
            <person name="Gilroy R."/>
        </authorList>
    </citation>
    <scope>NUCLEOTIDE SEQUENCE</scope>
    <source>
        <strain evidence="7">ChiHjej12B11-9195</strain>
    </source>
</reference>
<feature type="domain" description="ABC-2 type transporter transmembrane" evidence="6">
    <location>
        <begin position="24"/>
        <end position="158"/>
    </location>
</feature>
<dbReference type="Gene3D" id="1.10.287.950">
    <property type="entry name" value="Methyl-accepting chemotaxis protein"/>
    <property type="match status" value="2"/>
</dbReference>
<dbReference type="Proteomes" id="UP000824134">
    <property type="component" value="Unassembled WGS sequence"/>
</dbReference>
<protein>
    <submittedName>
        <fullName evidence="7">YhgE/Pip domain-containing protein</fullName>
    </submittedName>
</protein>
<evidence type="ECO:0000256" key="5">
    <source>
        <dbReference type="SAM" id="Phobius"/>
    </source>
</evidence>
<dbReference type="PANTHER" id="PTHR43077:SF5">
    <property type="entry name" value="PHAGE INFECTION PROTEIN"/>
    <property type="match status" value="1"/>
</dbReference>
<evidence type="ECO:0000256" key="4">
    <source>
        <dbReference type="ARBA" id="ARBA00023136"/>
    </source>
</evidence>
<dbReference type="NCBIfam" id="TIGR03062">
    <property type="entry name" value="pip_yhgE_Cterm"/>
    <property type="match status" value="1"/>
</dbReference>
<evidence type="ECO:0000259" key="6">
    <source>
        <dbReference type="Pfam" id="PF12698"/>
    </source>
</evidence>